<protein>
    <submittedName>
        <fullName evidence="1">Uncharacterized protein</fullName>
    </submittedName>
</protein>
<proteinExistence type="predicted"/>
<organism evidence="1 2">
    <name type="scientific">Streptomyces xiangluensis</name>
    <dbReference type="NCBI Taxonomy" id="2665720"/>
    <lineage>
        <taxon>Bacteria</taxon>
        <taxon>Bacillati</taxon>
        <taxon>Actinomycetota</taxon>
        <taxon>Actinomycetes</taxon>
        <taxon>Kitasatosporales</taxon>
        <taxon>Streptomycetaceae</taxon>
        <taxon>Streptomyces</taxon>
    </lineage>
</organism>
<comment type="caution">
    <text evidence="1">The sequence shown here is derived from an EMBL/GenBank/DDBJ whole genome shotgun (WGS) entry which is preliminary data.</text>
</comment>
<dbReference type="EMBL" id="JBHSFG010000076">
    <property type="protein sequence ID" value="MFC4470147.1"/>
    <property type="molecule type" value="Genomic_DNA"/>
</dbReference>
<keyword evidence="2" id="KW-1185">Reference proteome</keyword>
<name>A0ABV8YZW1_9ACTN</name>
<dbReference type="Proteomes" id="UP001596012">
    <property type="component" value="Unassembled WGS sequence"/>
</dbReference>
<reference evidence="2" key="1">
    <citation type="journal article" date="2019" name="Int. J. Syst. Evol. Microbiol.">
        <title>The Global Catalogue of Microorganisms (GCM) 10K type strain sequencing project: providing services to taxonomists for standard genome sequencing and annotation.</title>
        <authorList>
            <consortium name="The Broad Institute Genomics Platform"/>
            <consortium name="The Broad Institute Genome Sequencing Center for Infectious Disease"/>
            <person name="Wu L."/>
            <person name="Ma J."/>
        </authorList>
    </citation>
    <scope>NUCLEOTIDE SEQUENCE [LARGE SCALE GENOMIC DNA]</scope>
    <source>
        <strain evidence="2">DT43</strain>
    </source>
</reference>
<evidence type="ECO:0000313" key="2">
    <source>
        <dbReference type="Proteomes" id="UP001596012"/>
    </source>
</evidence>
<accession>A0ABV8YZW1</accession>
<evidence type="ECO:0000313" key="1">
    <source>
        <dbReference type="EMBL" id="MFC4470147.1"/>
    </source>
</evidence>
<sequence>MRPSKLTRNMRPRPGAAARWSALYEVLPQVLIRFGYGPDGAGTPRGH</sequence>
<gene>
    <name evidence="1" type="ORF">ACFPH6_37580</name>
</gene>